<protein>
    <submittedName>
        <fullName evidence="4">SPOR domain-containing protein</fullName>
    </submittedName>
</protein>
<dbReference type="InterPro" id="IPR007730">
    <property type="entry name" value="SPOR-like_dom"/>
</dbReference>
<gene>
    <name evidence="4" type="ORF">GXP70_20205</name>
</gene>
<keyword evidence="2" id="KW-0812">Transmembrane</keyword>
<proteinExistence type="predicted"/>
<feature type="compositionally biased region" description="Low complexity" evidence="1">
    <location>
        <begin position="230"/>
        <end position="250"/>
    </location>
</feature>
<reference evidence="4 5" key="1">
    <citation type="submission" date="2020-01" db="EMBL/GenBank/DDBJ databases">
        <title>Paenibacillus sp. nov., isolated from tomato rhizosphere.</title>
        <authorList>
            <person name="Weon H.-Y."/>
            <person name="Lee S.A."/>
        </authorList>
    </citation>
    <scope>NUCLEOTIDE SEQUENCE [LARGE SCALE GENOMIC DNA]</scope>
    <source>
        <strain evidence="4 5">12200R-189</strain>
    </source>
</reference>
<dbReference type="RefSeq" id="WP_162358504.1">
    <property type="nucleotide sequence ID" value="NZ_CP048209.1"/>
</dbReference>
<evidence type="ECO:0000313" key="4">
    <source>
        <dbReference type="EMBL" id="QHT62070.1"/>
    </source>
</evidence>
<dbReference type="SUPFAM" id="SSF110997">
    <property type="entry name" value="Sporulation related repeat"/>
    <property type="match status" value="1"/>
</dbReference>
<feature type="transmembrane region" description="Helical" evidence="2">
    <location>
        <begin position="177"/>
        <end position="199"/>
    </location>
</feature>
<dbReference type="Gene3D" id="3.30.70.1070">
    <property type="entry name" value="Sporulation related repeat"/>
    <property type="match status" value="1"/>
</dbReference>
<dbReference type="Proteomes" id="UP000476064">
    <property type="component" value="Chromosome"/>
</dbReference>
<evidence type="ECO:0000259" key="3">
    <source>
        <dbReference type="PROSITE" id="PS51724"/>
    </source>
</evidence>
<organism evidence="4 5">
    <name type="scientific">Paenibacillus lycopersici</name>
    <dbReference type="NCBI Taxonomy" id="2704462"/>
    <lineage>
        <taxon>Bacteria</taxon>
        <taxon>Bacillati</taxon>
        <taxon>Bacillota</taxon>
        <taxon>Bacilli</taxon>
        <taxon>Bacillales</taxon>
        <taxon>Paenibacillaceae</taxon>
        <taxon>Paenibacillus</taxon>
    </lineage>
</organism>
<dbReference type="InterPro" id="IPR036680">
    <property type="entry name" value="SPOR-like_sf"/>
</dbReference>
<sequence length="463" mass="48419">MSTKGRITYRFDKQSGARIEAARQETRRASGANAVPYFQEELKFSSDIGTWTSHFQDDAGALEQLIREADGQIPKQRPKAGMNEHAAADRFPIDGPEERLSALETNETILLGDEEGEFEAAPRAYANRTPSPQVIDMYPHIETDDEHGHGHNERGRQAFPGALPSGSGKRPAQGPSWFKVFASVAGAIATGALFGYFVLTMFTGGGASDATGSADGSLPAVGSTADPAKTAAGGQAANAAGTGSANNSGASAGTGAAGTVKLSVPAASYYMLQYGVFSSQDGLTAAAAELRDKGLAAASLTSGQDYRIYVGMASDRAAADLLGQSLTGMDVYVKQVDVPALTKLTYGGAASDAQTFFEDTAGLLAKLGDMSSAKLNGQAGTGDNDWQTLHQQWTEAASRLESGMTDKTNKASLLKLIQAVNSAAVAAGEYAKKPSDAYLWSMQTAMMNAVFIQKDWFATSGSL</sequence>
<dbReference type="AlphaFoldDB" id="A0A6C0G536"/>
<feature type="region of interest" description="Disordered" evidence="1">
    <location>
        <begin position="142"/>
        <end position="170"/>
    </location>
</feature>
<evidence type="ECO:0000313" key="5">
    <source>
        <dbReference type="Proteomes" id="UP000476064"/>
    </source>
</evidence>
<accession>A0A6C0G536</accession>
<feature type="region of interest" description="Disordered" evidence="1">
    <location>
        <begin position="212"/>
        <end position="250"/>
    </location>
</feature>
<keyword evidence="5" id="KW-1185">Reference proteome</keyword>
<dbReference type="EMBL" id="CP048209">
    <property type="protein sequence ID" value="QHT62070.1"/>
    <property type="molecule type" value="Genomic_DNA"/>
</dbReference>
<feature type="compositionally biased region" description="Basic and acidic residues" evidence="1">
    <location>
        <begin position="142"/>
        <end position="156"/>
    </location>
</feature>
<dbReference type="PROSITE" id="PS51724">
    <property type="entry name" value="SPOR"/>
    <property type="match status" value="1"/>
</dbReference>
<dbReference type="GO" id="GO:0042834">
    <property type="term" value="F:peptidoglycan binding"/>
    <property type="evidence" value="ECO:0007669"/>
    <property type="project" value="InterPro"/>
</dbReference>
<keyword evidence="2" id="KW-0472">Membrane</keyword>
<name>A0A6C0G536_9BACL</name>
<feature type="domain" description="SPOR" evidence="3">
    <location>
        <begin position="264"/>
        <end position="340"/>
    </location>
</feature>
<dbReference type="Pfam" id="PF05036">
    <property type="entry name" value="SPOR"/>
    <property type="match status" value="1"/>
</dbReference>
<evidence type="ECO:0000256" key="1">
    <source>
        <dbReference type="SAM" id="MobiDB-lite"/>
    </source>
</evidence>
<dbReference type="KEGG" id="plyc:GXP70_20205"/>
<evidence type="ECO:0000256" key="2">
    <source>
        <dbReference type="SAM" id="Phobius"/>
    </source>
</evidence>
<keyword evidence="2" id="KW-1133">Transmembrane helix</keyword>